<dbReference type="Proteomes" id="UP000279833">
    <property type="component" value="Unassembled WGS sequence"/>
</dbReference>
<proteinExistence type="predicted"/>
<keyword evidence="2" id="KW-1185">Reference proteome</keyword>
<dbReference type="EMBL" id="UZAK01035106">
    <property type="protein sequence ID" value="VDP48672.1"/>
    <property type="molecule type" value="Genomic_DNA"/>
</dbReference>
<dbReference type="AlphaFoldDB" id="A0A183KBL5"/>
<organism evidence="3">
    <name type="scientific">Schistosoma curassoni</name>
    <dbReference type="NCBI Taxonomy" id="6186"/>
    <lineage>
        <taxon>Eukaryota</taxon>
        <taxon>Metazoa</taxon>
        <taxon>Spiralia</taxon>
        <taxon>Lophotrochozoa</taxon>
        <taxon>Platyhelminthes</taxon>
        <taxon>Trematoda</taxon>
        <taxon>Digenea</taxon>
        <taxon>Strigeidida</taxon>
        <taxon>Schistosomatoidea</taxon>
        <taxon>Schistosomatidae</taxon>
        <taxon>Schistosoma</taxon>
    </lineage>
</organism>
<name>A0A183KBL5_9TREM</name>
<evidence type="ECO:0000313" key="2">
    <source>
        <dbReference type="Proteomes" id="UP000279833"/>
    </source>
</evidence>
<reference evidence="1 2" key="2">
    <citation type="submission" date="2018-11" db="EMBL/GenBank/DDBJ databases">
        <authorList>
            <consortium name="Pathogen Informatics"/>
        </authorList>
    </citation>
    <scope>NUCLEOTIDE SEQUENCE [LARGE SCALE GENOMIC DNA]</scope>
    <source>
        <strain evidence="1">Dakar</strain>
        <strain evidence="2">Dakar, Senegal</strain>
    </source>
</reference>
<evidence type="ECO:0000313" key="3">
    <source>
        <dbReference type="WBParaSite" id="SCUD_0001240601-mRNA-1"/>
    </source>
</evidence>
<reference evidence="3" key="1">
    <citation type="submission" date="2016-06" db="UniProtKB">
        <authorList>
            <consortium name="WormBaseParasite"/>
        </authorList>
    </citation>
    <scope>IDENTIFICATION</scope>
</reference>
<protein>
    <submittedName>
        <fullName evidence="3">Dynein heavy chain linker domain-containing protein</fullName>
    </submittedName>
</protein>
<gene>
    <name evidence="1" type="ORF">SCUD_LOCUS12403</name>
</gene>
<dbReference type="WBParaSite" id="SCUD_0001240601-mRNA-1">
    <property type="protein sequence ID" value="SCUD_0001240601-mRNA-1"/>
    <property type="gene ID" value="SCUD_0001240601"/>
</dbReference>
<evidence type="ECO:0000313" key="1">
    <source>
        <dbReference type="EMBL" id="VDP48672.1"/>
    </source>
</evidence>
<sequence length="83" mass="10038">MKLKLKKHWTTRETVLQMFNTAFLRHTAKLIEFKITLNNWFQALQDLLKEEETTMEDNWKGIKEALISMCQEVLGLKNHHHWE</sequence>
<accession>A0A183KBL5</accession>